<sequence length="180" mass="20387">MSSEIPQEAQYDLDPSIPHYTKDGFATPHHEKQSVFNLEFLNIFASSTAQSHTCKHQGLKFDLAQFMEAIAEVGVADNFLSVRSGILPTDRLAIHDAFTCRHKVLLSEKKIQEHSFLKRKNLLIPGAWRVFRAQHFQSGDGQSGHQVFWKIYESDGDSTTFLDSIIQNVLSKIDDELVVL</sequence>
<dbReference type="AlphaFoldDB" id="A0AAD4EF27"/>
<organism evidence="1 2">
    <name type="scientific">Suillus fuscotomentosus</name>
    <dbReference type="NCBI Taxonomy" id="1912939"/>
    <lineage>
        <taxon>Eukaryota</taxon>
        <taxon>Fungi</taxon>
        <taxon>Dikarya</taxon>
        <taxon>Basidiomycota</taxon>
        <taxon>Agaricomycotina</taxon>
        <taxon>Agaricomycetes</taxon>
        <taxon>Agaricomycetidae</taxon>
        <taxon>Boletales</taxon>
        <taxon>Suillineae</taxon>
        <taxon>Suillaceae</taxon>
        <taxon>Suillus</taxon>
    </lineage>
</organism>
<dbReference type="RefSeq" id="XP_041230515.1">
    <property type="nucleotide sequence ID" value="XM_041376611.1"/>
</dbReference>
<reference evidence="1" key="1">
    <citation type="journal article" date="2020" name="New Phytol.">
        <title>Comparative genomics reveals dynamic genome evolution in host specialist ectomycorrhizal fungi.</title>
        <authorList>
            <person name="Lofgren L.A."/>
            <person name="Nguyen N.H."/>
            <person name="Vilgalys R."/>
            <person name="Ruytinx J."/>
            <person name="Liao H.L."/>
            <person name="Branco S."/>
            <person name="Kuo A."/>
            <person name="LaButti K."/>
            <person name="Lipzen A."/>
            <person name="Andreopoulos W."/>
            <person name="Pangilinan J."/>
            <person name="Riley R."/>
            <person name="Hundley H."/>
            <person name="Na H."/>
            <person name="Barry K."/>
            <person name="Grigoriev I.V."/>
            <person name="Stajich J.E."/>
            <person name="Kennedy P.G."/>
        </authorList>
    </citation>
    <scope>NUCLEOTIDE SEQUENCE</scope>
    <source>
        <strain evidence="1">FC203</strain>
    </source>
</reference>
<comment type="caution">
    <text evidence="1">The sequence shown here is derived from an EMBL/GenBank/DDBJ whole genome shotgun (WGS) entry which is preliminary data.</text>
</comment>
<dbReference type="Proteomes" id="UP001195769">
    <property type="component" value="Unassembled WGS sequence"/>
</dbReference>
<evidence type="ECO:0000313" key="2">
    <source>
        <dbReference type="Proteomes" id="UP001195769"/>
    </source>
</evidence>
<dbReference type="EMBL" id="JABBWK010000008">
    <property type="protein sequence ID" value="KAG1904940.1"/>
    <property type="molecule type" value="Genomic_DNA"/>
</dbReference>
<gene>
    <name evidence="1" type="ORF">F5891DRAFT_976525</name>
</gene>
<keyword evidence="2" id="KW-1185">Reference proteome</keyword>
<dbReference type="GeneID" id="64670909"/>
<evidence type="ECO:0000313" key="1">
    <source>
        <dbReference type="EMBL" id="KAG1904940.1"/>
    </source>
</evidence>
<accession>A0AAD4EF27</accession>
<name>A0AAD4EF27_9AGAM</name>
<protein>
    <submittedName>
        <fullName evidence="1">Uncharacterized protein</fullName>
    </submittedName>
</protein>
<proteinExistence type="predicted"/>